<dbReference type="InterPro" id="IPR001451">
    <property type="entry name" value="Hexapep"/>
</dbReference>
<sequence>MGFVRSQKLLFRLRMHWRPKVLSAVRRLYWKALGMTIGADTRMSRILVTWPHRVSLGERVSLEHGIYFNAAGAHASGIAISLGDGTFVGSGCEFNAIEGISIGENCLIASGCRFIDHNHGIQAGKLMKLQDEISSPIRVGTDVWIGANCIVLKGVSIGDGAIVAAGSVVTKSVEPYTIVAGVPAKFIKSRELDS</sequence>
<dbReference type="PANTHER" id="PTHR23416:SF78">
    <property type="entry name" value="LIPOPOLYSACCHARIDE BIOSYNTHESIS O-ACETYL TRANSFERASE WBBJ-RELATED"/>
    <property type="match status" value="1"/>
</dbReference>
<dbReference type="CDD" id="cd04647">
    <property type="entry name" value="LbH_MAT_like"/>
    <property type="match status" value="1"/>
</dbReference>
<protein>
    <submittedName>
        <fullName evidence="1">Hexapeptide repeat of succinyl-transferase</fullName>
    </submittedName>
</protein>
<dbReference type="Proteomes" id="UP000182427">
    <property type="component" value="Chromosome I"/>
</dbReference>
<evidence type="ECO:0000313" key="2">
    <source>
        <dbReference type="Proteomes" id="UP000182427"/>
    </source>
</evidence>
<dbReference type="Pfam" id="PF14602">
    <property type="entry name" value="Hexapep_2"/>
    <property type="match status" value="2"/>
</dbReference>
<evidence type="ECO:0000313" key="1">
    <source>
        <dbReference type="EMBL" id="SDF22669.1"/>
    </source>
</evidence>
<dbReference type="GO" id="GO:0016740">
    <property type="term" value="F:transferase activity"/>
    <property type="evidence" value="ECO:0007669"/>
    <property type="project" value="UniProtKB-KW"/>
</dbReference>
<dbReference type="InterPro" id="IPR011004">
    <property type="entry name" value="Trimer_LpxA-like_sf"/>
</dbReference>
<dbReference type="EMBL" id="LT629690">
    <property type="protein sequence ID" value="SDF22669.1"/>
    <property type="molecule type" value="Genomic_DNA"/>
</dbReference>
<dbReference type="SUPFAM" id="SSF51161">
    <property type="entry name" value="Trimeric LpxA-like enzymes"/>
    <property type="match status" value="1"/>
</dbReference>
<dbReference type="Gene3D" id="2.160.10.10">
    <property type="entry name" value="Hexapeptide repeat proteins"/>
    <property type="match status" value="1"/>
</dbReference>
<dbReference type="PANTHER" id="PTHR23416">
    <property type="entry name" value="SIALIC ACID SYNTHASE-RELATED"/>
    <property type="match status" value="1"/>
</dbReference>
<reference evidence="1 2" key="1">
    <citation type="submission" date="2016-10" db="EMBL/GenBank/DDBJ databases">
        <authorList>
            <person name="de Groot N.N."/>
        </authorList>
    </citation>
    <scope>NUCLEOTIDE SEQUENCE [LARGE SCALE GENOMIC DNA]</scope>
    <source>
        <strain evidence="1 2">GAS232</strain>
    </source>
</reference>
<gene>
    <name evidence="1" type="ORF">SAMN05444167_1772</name>
</gene>
<accession>A0A1G7JDW7</accession>
<keyword evidence="2" id="KW-1185">Reference proteome</keyword>
<name>A0A1G7JDW7_9BACT</name>
<organism evidence="1 2">
    <name type="scientific">Terriglobus roseus</name>
    <dbReference type="NCBI Taxonomy" id="392734"/>
    <lineage>
        <taxon>Bacteria</taxon>
        <taxon>Pseudomonadati</taxon>
        <taxon>Acidobacteriota</taxon>
        <taxon>Terriglobia</taxon>
        <taxon>Terriglobales</taxon>
        <taxon>Acidobacteriaceae</taxon>
        <taxon>Terriglobus</taxon>
    </lineage>
</organism>
<keyword evidence="1" id="KW-0808">Transferase</keyword>
<dbReference type="AlphaFoldDB" id="A0A1G7JDW7"/>
<proteinExistence type="predicted"/>
<dbReference type="InterPro" id="IPR051159">
    <property type="entry name" value="Hexapeptide_acetyltransf"/>
</dbReference>